<gene>
    <name evidence="3" type="ORF">BDY17DRAFT_310523</name>
</gene>
<keyword evidence="4" id="KW-1185">Reference proteome</keyword>
<dbReference type="InterPro" id="IPR037398">
    <property type="entry name" value="Glyco_hydro_64_fam"/>
</dbReference>
<evidence type="ECO:0000313" key="4">
    <source>
        <dbReference type="Proteomes" id="UP000799767"/>
    </source>
</evidence>
<protein>
    <recommendedName>
        <fullName evidence="2">GH64 domain-containing protein</fullName>
    </recommendedName>
</protein>
<accession>A0A6A6PVN9</accession>
<evidence type="ECO:0000256" key="1">
    <source>
        <dbReference type="SAM" id="MobiDB-lite"/>
    </source>
</evidence>
<evidence type="ECO:0000313" key="3">
    <source>
        <dbReference type="EMBL" id="KAF2483543.1"/>
    </source>
</evidence>
<dbReference type="PROSITE" id="PS52006">
    <property type="entry name" value="GH64"/>
    <property type="match status" value="1"/>
</dbReference>
<dbReference type="Gene3D" id="3.30.920.50">
    <property type="entry name" value="Beta-1,3-glucanase, C-terminal domain"/>
    <property type="match status" value="1"/>
</dbReference>
<dbReference type="Pfam" id="PF16483">
    <property type="entry name" value="Glyco_hydro_64"/>
    <property type="match status" value="1"/>
</dbReference>
<dbReference type="InterPro" id="IPR032477">
    <property type="entry name" value="Glyco_hydro_64"/>
</dbReference>
<proteinExistence type="predicted"/>
<dbReference type="GeneID" id="54476447"/>
<reference evidence="3" key="1">
    <citation type="journal article" date="2020" name="Stud. Mycol.">
        <title>101 Dothideomycetes genomes: a test case for predicting lifestyles and emergence of pathogens.</title>
        <authorList>
            <person name="Haridas S."/>
            <person name="Albert R."/>
            <person name="Binder M."/>
            <person name="Bloem J."/>
            <person name="Labutti K."/>
            <person name="Salamov A."/>
            <person name="Andreopoulos B."/>
            <person name="Baker S."/>
            <person name="Barry K."/>
            <person name="Bills G."/>
            <person name="Bluhm B."/>
            <person name="Cannon C."/>
            <person name="Castanera R."/>
            <person name="Culley D."/>
            <person name="Daum C."/>
            <person name="Ezra D."/>
            <person name="Gonzalez J."/>
            <person name="Henrissat B."/>
            <person name="Kuo A."/>
            <person name="Liang C."/>
            <person name="Lipzen A."/>
            <person name="Lutzoni F."/>
            <person name="Magnuson J."/>
            <person name="Mondo S."/>
            <person name="Nolan M."/>
            <person name="Ohm R."/>
            <person name="Pangilinan J."/>
            <person name="Park H.-J."/>
            <person name="Ramirez L."/>
            <person name="Alfaro M."/>
            <person name="Sun H."/>
            <person name="Tritt A."/>
            <person name="Yoshinaga Y."/>
            <person name="Zwiers L.-H."/>
            <person name="Turgeon B."/>
            <person name="Goodwin S."/>
            <person name="Spatafora J."/>
            <person name="Crous P."/>
            <person name="Grigoriev I."/>
        </authorList>
    </citation>
    <scope>NUCLEOTIDE SEQUENCE</scope>
    <source>
        <strain evidence="3">CBS 113389</strain>
    </source>
</reference>
<sequence>MPNSLTIALKNDSDHNNLHAYVTGIAIQNGGRRCLLRADGRTLYYPESPPSIGSPLAEDCAIPLGHPGNTTRITIPQIAGGRIWIAEGKLTFLLNPGPALVEPSVLNPSDPNAAVNFAFAEFTLNNDQLYANISYVDLVPRLPVAITLLQASGAVQHVAGMAPNGLDRLAQDLEAQSRQDRRPWDKLIVRHEQRNLRILNATHGNAVGANFDGYFEPHIEEVWHKYRSGARMRINTQAGPGVVEGHVQHDKLIIGGEPFDKPNTADVLGCNSGPFTTGSSATRNAIIPRLAAAFVRSTLLDAEDQPSDPRTFYRRDPTNHYARLVHVHNLDGKGYAFAYDDVQLDGGEDQSGKVNAGDPSLLTVTVGGKSAASLARKAPAPPPQQQQYMHSPAQGQHGTPQQREHHGVADKLKGFAERVLK</sequence>
<dbReference type="PANTHER" id="PTHR38165">
    <property type="match status" value="1"/>
</dbReference>
<feature type="domain" description="GH64" evidence="2">
    <location>
        <begin position="2"/>
        <end position="368"/>
    </location>
</feature>
<organism evidence="3 4">
    <name type="scientific">Neohortaea acidophila</name>
    <dbReference type="NCBI Taxonomy" id="245834"/>
    <lineage>
        <taxon>Eukaryota</taxon>
        <taxon>Fungi</taxon>
        <taxon>Dikarya</taxon>
        <taxon>Ascomycota</taxon>
        <taxon>Pezizomycotina</taxon>
        <taxon>Dothideomycetes</taxon>
        <taxon>Dothideomycetidae</taxon>
        <taxon>Mycosphaerellales</taxon>
        <taxon>Teratosphaeriaceae</taxon>
        <taxon>Neohortaea</taxon>
    </lineage>
</organism>
<dbReference type="Gene3D" id="2.60.110.10">
    <property type="entry name" value="Thaumatin"/>
    <property type="match status" value="1"/>
</dbReference>
<dbReference type="AlphaFoldDB" id="A0A6A6PVN9"/>
<dbReference type="InterPro" id="IPR037176">
    <property type="entry name" value="Osmotin/thaumatin-like_sf"/>
</dbReference>
<dbReference type="RefSeq" id="XP_033590113.1">
    <property type="nucleotide sequence ID" value="XM_033735445.1"/>
</dbReference>
<dbReference type="InterPro" id="IPR042517">
    <property type="entry name" value="Glyco_hydro_64_N_2"/>
</dbReference>
<feature type="compositionally biased region" description="Basic and acidic residues" evidence="1">
    <location>
        <begin position="402"/>
        <end position="421"/>
    </location>
</feature>
<feature type="region of interest" description="Disordered" evidence="1">
    <location>
        <begin position="372"/>
        <end position="421"/>
    </location>
</feature>
<dbReference type="PANTHER" id="PTHR38165:SF1">
    <property type="entry name" value="GLUCANASE B"/>
    <property type="match status" value="1"/>
</dbReference>
<dbReference type="OrthoDB" id="5290283at2759"/>
<dbReference type="EMBL" id="MU001635">
    <property type="protein sequence ID" value="KAF2483543.1"/>
    <property type="molecule type" value="Genomic_DNA"/>
</dbReference>
<name>A0A6A6PVN9_9PEZI</name>
<evidence type="ECO:0000259" key="2">
    <source>
        <dbReference type="PROSITE" id="PS52006"/>
    </source>
</evidence>
<dbReference type="Proteomes" id="UP000799767">
    <property type="component" value="Unassembled WGS sequence"/>
</dbReference>
<dbReference type="CDD" id="cd09220">
    <property type="entry name" value="GH64-GluB-like"/>
    <property type="match status" value="1"/>
</dbReference>